<gene>
    <name evidence="1" type="ORF">BO225_02060</name>
</gene>
<sequence>MEKWTQEQYAQQIQALKQEAHDKMWLYIELNAKDFMNECEPGVKNLNSCCKAMVNAMLEGDTYIVEPKIRTKVAGALTIRYYVDNLSPERRTYKEANQ</sequence>
<evidence type="ECO:0000313" key="2">
    <source>
        <dbReference type="Proteomes" id="UP000186705"/>
    </source>
</evidence>
<proteinExistence type="predicted"/>
<accession>A0A1U7NPW6</accession>
<dbReference type="STRING" id="1862672.BO225_02060"/>
<evidence type="ECO:0000313" key="1">
    <source>
        <dbReference type="EMBL" id="OLU47650.1"/>
    </source>
</evidence>
<protein>
    <submittedName>
        <fullName evidence="1">Uncharacterized protein</fullName>
    </submittedName>
</protein>
<dbReference type="Proteomes" id="UP000186705">
    <property type="component" value="Unassembled WGS sequence"/>
</dbReference>
<keyword evidence="2" id="KW-1185">Reference proteome</keyword>
<comment type="caution">
    <text evidence="1">The sequence shown here is derived from an EMBL/GenBank/DDBJ whole genome shotgun (WGS) entry which is preliminary data.</text>
</comment>
<organism evidence="1 2">
    <name type="scientific">Dubosiella newyorkensis</name>
    <dbReference type="NCBI Taxonomy" id="1862672"/>
    <lineage>
        <taxon>Bacteria</taxon>
        <taxon>Bacillati</taxon>
        <taxon>Bacillota</taxon>
        <taxon>Erysipelotrichia</taxon>
        <taxon>Erysipelotrichales</taxon>
        <taxon>Erysipelotrichaceae</taxon>
        <taxon>Dubosiella</taxon>
    </lineage>
</organism>
<dbReference type="EMBL" id="MPKA01000044">
    <property type="protein sequence ID" value="OLU47650.1"/>
    <property type="molecule type" value="Genomic_DNA"/>
</dbReference>
<dbReference type="OrthoDB" id="1644529at2"/>
<dbReference type="GeneID" id="78274730"/>
<dbReference type="RefSeq" id="WP_076340623.1">
    <property type="nucleotide sequence ID" value="NZ_CAJTMI010000001.1"/>
</dbReference>
<dbReference type="AlphaFoldDB" id="A0A1U7NPW6"/>
<reference evidence="1 2" key="1">
    <citation type="submission" date="2016-11" db="EMBL/GenBank/DDBJ databases">
        <title>Description of two novel members of the family Erysipelotrichaceae: Ileibacterium lipovorans gen. nov., sp. nov. and Dubosiella newyorkensis, gen. nov., sp. nov.</title>
        <authorList>
            <person name="Cox L.M."/>
            <person name="Sohn J."/>
            <person name="Tyrrell K.L."/>
            <person name="Citron D.M."/>
            <person name="Lawson P.A."/>
            <person name="Patel N.B."/>
            <person name="Iizumi T."/>
            <person name="Perez-Perez G.I."/>
            <person name="Goldstein E.J."/>
            <person name="Blaser M.J."/>
        </authorList>
    </citation>
    <scope>NUCLEOTIDE SEQUENCE [LARGE SCALE GENOMIC DNA]</scope>
    <source>
        <strain evidence="1 2">NYU-BL-A4</strain>
    </source>
</reference>
<name>A0A1U7NPW6_9FIRM</name>